<dbReference type="PANTHER" id="PTHR20855">
    <property type="entry name" value="ADIPOR/PROGESTIN RECEPTOR-RELATED"/>
    <property type="match status" value="1"/>
</dbReference>
<dbReference type="PANTHER" id="PTHR20855:SF3">
    <property type="entry name" value="LD03007P"/>
    <property type="match status" value="1"/>
</dbReference>
<keyword evidence="8" id="KW-1185">Reference proteome</keyword>
<name>A0A239K251_9RHOB</name>
<dbReference type="OrthoDB" id="9813689at2"/>
<evidence type="ECO:0000313" key="8">
    <source>
        <dbReference type="Proteomes" id="UP000198426"/>
    </source>
</evidence>
<gene>
    <name evidence="7" type="ORF">SAMN05421757_106156</name>
</gene>
<dbReference type="InterPro" id="IPR004254">
    <property type="entry name" value="AdipoR/HlyIII-related"/>
</dbReference>
<proteinExistence type="predicted"/>
<evidence type="ECO:0000256" key="6">
    <source>
        <dbReference type="SAM" id="Phobius"/>
    </source>
</evidence>
<keyword evidence="5" id="KW-0479">Metal-binding</keyword>
<feature type="transmembrane region" description="Helical" evidence="6">
    <location>
        <begin position="50"/>
        <end position="74"/>
    </location>
</feature>
<feature type="transmembrane region" description="Helical" evidence="6">
    <location>
        <begin position="111"/>
        <end position="130"/>
    </location>
</feature>
<dbReference type="RefSeq" id="WP_089234097.1">
    <property type="nucleotide sequence ID" value="NZ_FZOY01000006.1"/>
</dbReference>
<protein>
    <submittedName>
        <fullName evidence="7">Hemolysin III</fullName>
    </submittedName>
</protein>
<evidence type="ECO:0000256" key="3">
    <source>
        <dbReference type="ARBA" id="ARBA00022989"/>
    </source>
</evidence>
<dbReference type="Pfam" id="PF03006">
    <property type="entry name" value="HlyIII"/>
    <property type="match status" value="1"/>
</dbReference>
<keyword evidence="2 6" id="KW-0812">Transmembrane</keyword>
<comment type="subcellular location">
    <subcellularLocation>
        <location evidence="1">Membrane</location>
        <topology evidence="1">Multi-pass membrane protein</topology>
    </subcellularLocation>
</comment>
<dbReference type="GO" id="GO:0046872">
    <property type="term" value="F:metal ion binding"/>
    <property type="evidence" value="ECO:0007669"/>
    <property type="project" value="UniProtKB-KW"/>
</dbReference>
<evidence type="ECO:0000256" key="4">
    <source>
        <dbReference type="ARBA" id="ARBA00023136"/>
    </source>
</evidence>
<evidence type="ECO:0000313" key="7">
    <source>
        <dbReference type="EMBL" id="SNT11154.1"/>
    </source>
</evidence>
<evidence type="ECO:0000256" key="2">
    <source>
        <dbReference type="ARBA" id="ARBA00022692"/>
    </source>
</evidence>
<evidence type="ECO:0000256" key="1">
    <source>
        <dbReference type="ARBA" id="ARBA00004141"/>
    </source>
</evidence>
<feature type="transmembrane region" description="Helical" evidence="6">
    <location>
        <begin position="160"/>
        <end position="182"/>
    </location>
</feature>
<dbReference type="EMBL" id="FZOY01000006">
    <property type="protein sequence ID" value="SNT11154.1"/>
    <property type="molecule type" value="Genomic_DNA"/>
</dbReference>
<feature type="transmembrane region" description="Helical" evidence="6">
    <location>
        <begin position="86"/>
        <end position="105"/>
    </location>
</feature>
<keyword evidence="3 6" id="KW-1133">Transmembrane helix</keyword>
<feature type="transmembrane region" description="Helical" evidence="6">
    <location>
        <begin position="194"/>
        <end position="216"/>
    </location>
</feature>
<sequence length="223" mass="23767">MLPASTIRPAYSRAERISDGVVHVVGIGLAVIVVPMLIGATVLLELDRAAIVGVSIYGAALIVMLTFSALYNMIESARWTGLLRRLDHTGIYVKIAGTYTPFLMLTGSQPVGLMAGLWGTATFGSALKFLAPGRFRWLSLVLYLGMGWAAVFAGRPMLEALPGPVVALMAAGGITYTLGVVFHLRDRMVFHNTIWHVFVLAGSILFFAAVATQVFAKAALAAS</sequence>
<organism evidence="7 8">
    <name type="scientific">Tropicimonas sediminicola</name>
    <dbReference type="NCBI Taxonomy" id="1031541"/>
    <lineage>
        <taxon>Bacteria</taxon>
        <taxon>Pseudomonadati</taxon>
        <taxon>Pseudomonadota</taxon>
        <taxon>Alphaproteobacteria</taxon>
        <taxon>Rhodobacterales</taxon>
        <taxon>Roseobacteraceae</taxon>
        <taxon>Tropicimonas</taxon>
    </lineage>
</organism>
<accession>A0A239K251</accession>
<dbReference type="AlphaFoldDB" id="A0A239K251"/>
<evidence type="ECO:0000256" key="5">
    <source>
        <dbReference type="PIRSR" id="PIRSR604254-1"/>
    </source>
</evidence>
<feature type="binding site" evidence="5">
    <location>
        <position position="196"/>
    </location>
    <ligand>
        <name>Zn(2+)</name>
        <dbReference type="ChEBI" id="CHEBI:29105"/>
    </ligand>
</feature>
<keyword evidence="5" id="KW-0862">Zinc</keyword>
<dbReference type="GO" id="GO:0016020">
    <property type="term" value="C:membrane"/>
    <property type="evidence" value="ECO:0007669"/>
    <property type="project" value="UniProtKB-SubCell"/>
</dbReference>
<feature type="transmembrane region" description="Helical" evidence="6">
    <location>
        <begin position="21"/>
        <end position="44"/>
    </location>
</feature>
<feature type="transmembrane region" description="Helical" evidence="6">
    <location>
        <begin position="137"/>
        <end position="154"/>
    </location>
</feature>
<dbReference type="Proteomes" id="UP000198426">
    <property type="component" value="Unassembled WGS sequence"/>
</dbReference>
<keyword evidence="4 6" id="KW-0472">Membrane</keyword>
<reference evidence="7 8" key="1">
    <citation type="submission" date="2017-06" db="EMBL/GenBank/DDBJ databases">
        <authorList>
            <person name="Kim H.J."/>
            <person name="Triplett B.A."/>
        </authorList>
    </citation>
    <scope>NUCLEOTIDE SEQUENCE [LARGE SCALE GENOMIC DNA]</scope>
    <source>
        <strain evidence="7 8">DSM 29339</strain>
    </source>
</reference>